<dbReference type="RefSeq" id="WP_046136884.1">
    <property type="nucleotide sequence ID" value="NZ_FQVC01000007.1"/>
</dbReference>
<dbReference type="Proteomes" id="UP000184533">
    <property type="component" value="Unassembled WGS sequence"/>
</dbReference>
<evidence type="ECO:0000256" key="1">
    <source>
        <dbReference type="ARBA" id="ARBA00004196"/>
    </source>
</evidence>
<reference evidence="9 11" key="2">
    <citation type="submission" date="2016-11" db="EMBL/GenBank/DDBJ databases">
        <authorList>
            <person name="Jaros S."/>
            <person name="Januszkiewicz K."/>
            <person name="Wedrychowicz H."/>
        </authorList>
    </citation>
    <scope>NUCLEOTIDE SEQUENCE [LARGE SCALE GENOMIC DNA]</scope>
    <source>
        <strain evidence="9 11">DSM 17137</strain>
    </source>
</reference>
<name>A0A0F5L3W0_9HYPH</name>
<keyword evidence="4" id="KW-0406">Ion transport</keyword>
<evidence type="ECO:0000256" key="4">
    <source>
        <dbReference type="ARBA" id="ARBA00022496"/>
    </source>
</evidence>
<dbReference type="SUPFAM" id="SSF53807">
    <property type="entry name" value="Helical backbone' metal receptor"/>
    <property type="match status" value="1"/>
</dbReference>
<evidence type="ECO:0000313" key="11">
    <source>
        <dbReference type="Proteomes" id="UP000184533"/>
    </source>
</evidence>
<evidence type="ECO:0000256" key="3">
    <source>
        <dbReference type="ARBA" id="ARBA00022448"/>
    </source>
</evidence>
<feature type="signal peptide" evidence="6">
    <location>
        <begin position="1"/>
        <end position="25"/>
    </location>
</feature>
<dbReference type="EMBL" id="FQVC01000007">
    <property type="protein sequence ID" value="SHF41197.1"/>
    <property type="molecule type" value="Genomic_DNA"/>
</dbReference>
<evidence type="ECO:0000313" key="10">
    <source>
        <dbReference type="Proteomes" id="UP000033608"/>
    </source>
</evidence>
<dbReference type="AlphaFoldDB" id="A0A0F5L3W0"/>
<feature type="chain" id="PRO_5015038285" evidence="6">
    <location>
        <begin position="26"/>
        <end position="306"/>
    </location>
</feature>
<dbReference type="STRING" id="1121477.SAMN02745223_02575"/>
<dbReference type="GO" id="GO:1901678">
    <property type="term" value="P:iron coordination entity transport"/>
    <property type="evidence" value="ECO:0007669"/>
    <property type="project" value="UniProtKB-ARBA"/>
</dbReference>
<keyword evidence="3" id="KW-0813">Transport</keyword>
<dbReference type="InterPro" id="IPR051313">
    <property type="entry name" value="Bact_iron-sidero_bind"/>
</dbReference>
<dbReference type="CDD" id="cd01146">
    <property type="entry name" value="FhuD"/>
    <property type="match status" value="1"/>
</dbReference>
<dbReference type="InterPro" id="IPR002491">
    <property type="entry name" value="ABC_transptr_periplasmic_BD"/>
</dbReference>
<sequence length="306" mass="32889">MSTFRNLIAGAAATLLIALAPASMAREITHSMGVTTVPDAPQRIVVLTNEGTEALLAVGIIPVGAVRSWLGDPWYAHIAAQMADVTVLGEESAVNLELLAALEPDLILGTKIRHEKIYEQLSAIAPTVISERLRGDWKENFTLYTEAAGKADAGAAAVAAYDERIAKLSAELGDAKAEKISLVRFMSGRTRIYLKDTFAGVVLEQLGFARPANQDRMEFVDEVTKERIPEFEGDRLFYFVYESGDGAADSAAADWTADPLWQALPVVKAGKAQKVDDAIWNTAGGIIAANALLDQIESIYGVAPTR</sequence>
<proteinExistence type="inferred from homology"/>
<dbReference type="Pfam" id="PF01497">
    <property type="entry name" value="Peripla_BP_2"/>
    <property type="match status" value="1"/>
</dbReference>
<keyword evidence="5 6" id="KW-0732">Signal</keyword>
<evidence type="ECO:0000313" key="8">
    <source>
        <dbReference type="EMBL" id="KKB77081.1"/>
    </source>
</evidence>
<dbReference type="OrthoDB" id="9793175at2"/>
<evidence type="ECO:0000256" key="5">
    <source>
        <dbReference type="ARBA" id="ARBA00022729"/>
    </source>
</evidence>
<evidence type="ECO:0000259" key="7">
    <source>
        <dbReference type="PROSITE" id="PS50983"/>
    </source>
</evidence>
<keyword evidence="10" id="KW-1185">Reference proteome</keyword>
<keyword evidence="4" id="KW-0410">Iron transport</keyword>
<dbReference type="PANTHER" id="PTHR30532:SF21">
    <property type="entry name" value="SIDEROPHORE-BINDING LIPOPROTEIN YFIY-RELATED"/>
    <property type="match status" value="1"/>
</dbReference>
<comment type="similarity">
    <text evidence="2">Belongs to the bacterial solute-binding protein 8 family.</text>
</comment>
<evidence type="ECO:0000256" key="2">
    <source>
        <dbReference type="ARBA" id="ARBA00008814"/>
    </source>
</evidence>
<organism evidence="8 10">
    <name type="scientific">Devosia limi DSM 17137</name>
    <dbReference type="NCBI Taxonomy" id="1121477"/>
    <lineage>
        <taxon>Bacteria</taxon>
        <taxon>Pseudomonadati</taxon>
        <taxon>Pseudomonadota</taxon>
        <taxon>Alphaproteobacteria</taxon>
        <taxon>Hyphomicrobiales</taxon>
        <taxon>Devosiaceae</taxon>
        <taxon>Devosia</taxon>
    </lineage>
</organism>
<dbReference type="Proteomes" id="UP000033608">
    <property type="component" value="Unassembled WGS sequence"/>
</dbReference>
<dbReference type="PROSITE" id="PS50983">
    <property type="entry name" value="FE_B12_PBP"/>
    <property type="match status" value="1"/>
</dbReference>
<protein>
    <submittedName>
        <fullName evidence="9">Iron complex transport system substrate-binding protein</fullName>
    </submittedName>
    <submittedName>
        <fullName evidence="8">Iron siderophore-binding protein</fullName>
    </submittedName>
</protein>
<dbReference type="PATRIC" id="fig|1121477.3.peg.612"/>
<dbReference type="Gene3D" id="3.40.50.1980">
    <property type="entry name" value="Nitrogenase molybdenum iron protein domain"/>
    <property type="match status" value="2"/>
</dbReference>
<evidence type="ECO:0000313" key="9">
    <source>
        <dbReference type="EMBL" id="SHF41197.1"/>
    </source>
</evidence>
<dbReference type="PANTHER" id="PTHR30532">
    <property type="entry name" value="IRON III DICITRATE-BINDING PERIPLASMIC PROTEIN"/>
    <property type="match status" value="1"/>
</dbReference>
<feature type="domain" description="Fe/B12 periplasmic-binding" evidence="7">
    <location>
        <begin position="43"/>
        <end position="304"/>
    </location>
</feature>
<dbReference type="GO" id="GO:0030288">
    <property type="term" value="C:outer membrane-bounded periplasmic space"/>
    <property type="evidence" value="ECO:0007669"/>
    <property type="project" value="TreeGrafter"/>
</dbReference>
<dbReference type="EMBL" id="LAJF01000143">
    <property type="protein sequence ID" value="KKB77081.1"/>
    <property type="molecule type" value="Genomic_DNA"/>
</dbReference>
<comment type="subcellular location">
    <subcellularLocation>
        <location evidence="1">Cell envelope</location>
    </subcellularLocation>
</comment>
<keyword evidence="4" id="KW-0408">Iron</keyword>
<evidence type="ECO:0000256" key="6">
    <source>
        <dbReference type="SAM" id="SignalP"/>
    </source>
</evidence>
<reference evidence="8 10" key="1">
    <citation type="submission" date="2015-03" db="EMBL/GenBank/DDBJ databases">
        <authorList>
            <person name="Hassan Y.I."/>
            <person name="Lepp D."/>
            <person name="Zhou T."/>
        </authorList>
    </citation>
    <scope>NUCLEOTIDE SEQUENCE [LARGE SCALE GENOMIC DNA]</scope>
    <source>
        <strain evidence="8 10">DSM 17137</strain>
    </source>
</reference>
<accession>A0A0F5L3W0</accession>
<gene>
    <name evidence="9" type="ORF">SAMN02745223_02575</name>
    <name evidence="8" type="ORF">VW29_19190</name>
</gene>